<dbReference type="GO" id="GO:0008233">
    <property type="term" value="F:peptidase activity"/>
    <property type="evidence" value="ECO:0007669"/>
    <property type="project" value="UniProtKB-KW"/>
</dbReference>
<comment type="caution">
    <text evidence="5">The sequence shown here is derived from an EMBL/GenBank/DDBJ whole genome shotgun (WGS) entry which is preliminary data.</text>
</comment>
<feature type="region of interest" description="Disordered" evidence="3">
    <location>
        <begin position="336"/>
        <end position="373"/>
    </location>
</feature>
<sequence>MLALAALVLGTALSVLVAAGVRVIRPWEVGIYIRLGRFMGVLRPGLHWVPPFISSVYRIDLRTQVVDIPKQEVITRDNSPVVVDAIVYFRVVDPKKAFFEVEDYRMAVVALAQTTLRSVIGDMELDEILYNRAAINARLRRILDEATDKWGVRVESVEIREVEPSPTVKKAMEEQTAAERERRAAILRADGERRAAILQAEGEKQAMILRAEGERASRVLRAEGERMALILRALGEAQRLRILAAASAAMTPQALSILAMETLQELGRGQAAKIVVPYEVTRLLETLSSHLAGAAEKPQPGRADVEVLQEALQRLEQLLGPLPKSEDLMSEVKRLQEEAEQLRRQNPEKLEELLKPPKELAEEPAKNQAKQKG</sequence>
<organism evidence="5 6">
    <name type="scientific">Pyrodictium delaneyi</name>
    <dbReference type="NCBI Taxonomy" id="1273541"/>
    <lineage>
        <taxon>Archaea</taxon>
        <taxon>Thermoproteota</taxon>
        <taxon>Thermoprotei</taxon>
        <taxon>Desulfurococcales</taxon>
        <taxon>Pyrodictiaceae</taxon>
        <taxon>Pyrodictium</taxon>
    </lineage>
</organism>
<dbReference type="InterPro" id="IPR001107">
    <property type="entry name" value="Band_7"/>
</dbReference>
<feature type="domain" description="Band 7" evidence="4">
    <location>
        <begin position="19"/>
        <end position="176"/>
    </location>
</feature>
<dbReference type="AlphaFoldDB" id="A0A211YPD9"/>
<dbReference type="PRINTS" id="PR00721">
    <property type="entry name" value="STOMATIN"/>
</dbReference>
<evidence type="ECO:0000256" key="1">
    <source>
        <dbReference type="ARBA" id="ARBA00004167"/>
    </source>
</evidence>
<dbReference type="Gene3D" id="3.30.479.30">
    <property type="entry name" value="Band 7 domain"/>
    <property type="match status" value="1"/>
</dbReference>
<keyword evidence="5" id="KW-0378">Hydrolase</keyword>
<dbReference type="InterPro" id="IPR001972">
    <property type="entry name" value="Stomatin_HflK_fam"/>
</dbReference>
<dbReference type="Proteomes" id="UP000196694">
    <property type="component" value="Unassembled WGS sequence"/>
</dbReference>
<proteinExistence type="inferred from homology"/>
<protein>
    <submittedName>
        <fullName evidence="5">Membrane protease subunit, stomatin/prohibitin</fullName>
    </submittedName>
</protein>
<dbReference type="SMART" id="SM00244">
    <property type="entry name" value="PHB"/>
    <property type="match status" value="1"/>
</dbReference>
<dbReference type="GO" id="GO:0098552">
    <property type="term" value="C:side of membrane"/>
    <property type="evidence" value="ECO:0007669"/>
    <property type="project" value="UniProtKB-ARBA"/>
</dbReference>
<dbReference type="GO" id="GO:0005886">
    <property type="term" value="C:plasma membrane"/>
    <property type="evidence" value="ECO:0007669"/>
    <property type="project" value="UniProtKB-ARBA"/>
</dbReference>
<reference evidence="5 6" key="1">
    <citation type="submission" date="2017-05" db="EMBL/GenBank/DDBJ databases">
        <title>The draft genome of the hyperthermophilic archaeon 'Pyrodictium delaneyi strain Hulk', an iron and nitrate reducer, reveals the capacity for sulfate reduction.</title>
        <authorList>
            <person name="Demey L.M."/>
            <person name="Miller C."/>
            <person name="Manzella M."/>
            <person name="Reguera G."/>
            <person name="Kashefi K."/>
        </authorList>
    </citation>
    <scope>NUCLEOTIDE SEQUENCE [LARGE SCALE GENOMIC DNA]</scope>
    <source>
        <strain evidence="5 6">Hulk</strain>
    </source>
</reference>
<accession>A0A211YPD9</accession>
<gene>
    <name evidence="5" type="ORF">Pdsh_04170</name>
</gene>
<dbReference type="GO" id="GO:0006508">
    <property type="term" value="P:proteolysis"/>
    <property type="evidence" value="ECO:0007669"/>
    <property type="project" value="UniProtKB-KW"/>
</dbReference>
<dbReference type="PANTHER" id="PTHR43327">
    <property type="entry name" value="STOMATIN-LIKE PROTEIN 2, MITOCHONDRIAL"/>
    <property type="match status" value="1"/>
</dbReference>
<comment type="subcellular location">
    <subcellularLocation>
        <location evidence="1">Membrane</location>
        <topology evidence="1">Single-pass membrane protein</topology>
    </subcellularLocation>
</comment>
<name>A0A211YPD9_9CREN</name>
<evidence type="ECO:0000313" key="6">
    <source>
        <dbReference type="Proteomes" id="UP000196694"/>
    </source>
</evidence>
<dbReference type="PANTHER" id="PTHR43327:SF10">
    <property type="entry name" value="STOMATIN-LIKE PROTEIN 2, MITOCHONDRIAL"/>
    <property type="match status" value="1"/>
</dbReference>
<dbReference type="Pfam" id="PF01145">
    <property type="entry name" value="Band_7"/>
    <property type="match status" value="1"/>
</dbReference>
<dbReference type="EMBL" id="NCQP01000002">
    <property type="protein sequence ID" value="OWJ54908.1"/>
    <property type="molecule type" value="Genomic_DNA"/>
</dbReference>
<dbReference type="InterPro" id="IPR036013">
    <property type="entry name" value="Band_7/SPFH_dom_sf"/>
</dbReference>
<comment type="similarity">
    <text evidence="2">Belongs to the band 7/mec-2 family.</text>
</comment>
<dbReference type="InterPro" id="IPR050710">
    <property type="entry name" value="Band7/mec-2_domain"/>
</dbReference>
<evidence type="ECO:0000259" key="4">
    <source>
        <dbReference type="SMART" id="SM00244"/>
    </source>
</evidence>
<evidence type="ECO:0000313" key="5">
    <source>
        <dbReference type="EMBL" id="OWJ54908.1"/>
    </source>
</evidence>
<feature type="compositionally biased region" description="Basic and acidic residues" evidence="3">
    <location>
        <begin position="336"/>
        <end position="365"/>
    </location>
</feature>
<keyword evidence="6" id="KW-1185">Reference proteome</keyword>
<dbReference type="FunFam" id="3.30.479.30:FF:000004">
    <property type="entry name" value="Putative membrane protease family, stomatin"/>
    <property type="match status" value="1"/>
</dbReference>
<evidence type="ECO:0000256" key="3">
    <source>
        <dbReference type="SAM" id="MobiDB-lite"/>
    </source>
</evidence>
<dbReference type="SUPFAM" id="SSF117892">
    <property type="entry name" value="Band 7/SPFH domain"/>
    <property type="match status" value="1"/>
</dbReference>
<keyword evidence="5" id="KW-0645">Protease</keyword>
<dbReference type="OrthoDB" id="10752at2157"/>
<evidence type="ECO:0000256" key="2">
    <source>
        <dbReference type="ARBA" id="ARBA00008164"/>
    </source>
</evidence>